<reference evidence="3 4" key="1">
    <citation type="submission" date="2017-03" db="EMBL/GenBank/DDBJ databases">
        <title>Lifting the veil on microbial sulfur biogeochemistry in mining wastewaters.</title>
        <authorList>
            <person name="Kantor R.S."/>
            <person name="Colenbrander Nelson T."/>
            <person name="Marshall S."/>
            <person name="Bennett D."/>
            <person name="Apte S."/>
            <person name="Camacho D."/>
            <person name="Thomas B.C."/>
            <person name="Warren L.A."/>
            <person name="Banfield J.F."/>
        </authorList>
    </citation>
    <scope>NUCLEOTIDE SEQUENCE [LARGE SCALE GENOMIC DNA]</scope>
    <source>
        <strain evidence="3">32-68-21</strain>
    </source>
</reference>
<feature type="transmembrane region" description="Helical" evidence="2">
    <location>
        <begin position="31"/>
        <end position="52"/>
    </location>
</feature>
<dbReference type="AlphaFoldDB" id="A0A258HMV0"/>
<protein>
    <submittedName>
        <fullName evidence="3">Uncharacterized protein</fullName>
    </submittedName>
</protein>
<name>A0A258HMV0_9CAUL</name>
<feature type="region of interest" description="Disordered" evidence="1">
    <location>
        <begin position="1"/>
        <end position="30"/>
    </location>
</feature>
<keyword evidence="2" id="KW-0812">Transmembrane</keyword>
<evidence type="ECO:0000313" key="4">
    <source>
        <dbReference type="Proteomes" id="UP000216147"/>
    </source>
</evidence>
<comment type="caution">
    <text evidence="3">The sequence shown here is derived from an EMBL/GenBank/DDBJ whole genome shotgun (WGS) entry which is preliminary data.</text>
</comment>
<sequence>MRFPEPVRMADDDQASPVWARSKRRGGGGGGVVGLIVTLLALFGVLTAVLGVKEQSLAEGGAMMDGWITAGVDQGRKLIGQAPEAAEVAADKAGAAAEKTGDALEAGAATTAEKLQTQ</sequence>
<dbReference type="Proteomes" id="UP000216147">
    <property type="component" value="Unassembled WGS sequence"/>
</dbReference>
<keyword evidence="2" id="KW-1133">Transmembrane helix</keyword>
<proteinExistence type="predicted"/>
<keyword evidence="2" id="KW-0472">Membrane</keyword>
<gene>
    <name evidence="3" type="ORF">B7Y86_03975</name>
</gene>
<organism evidence="3 4">
    <name type="scientific">Brevundimonas subvibrioides</name>
    <dbReference type="NCBI Taxonomy" id="74313"/>
    <lineage>
        <taxon>Bacteria</taxon>
        <taxon>Pseudomonadati</taxon>
        <taxon>Pseudomonadota</taxon>
        <taxon>Alphaproteobacteria</taxon>
        <taxon>Caulobacterales</taxon>
        <taxon>Caulobacteraceae</taxon>
        <taxon>Brevundimonas</taxon>
    </lineage>
</organism>
<evidence type="ECO:0000256" key="1">
    <source>
        <dbReference type="SAM" id="MobiDB-lite"/>
    </source>
</evidence>
<evidence type="ECO:0000313" key="3">
    <source>
        <dbReference type="EMBL" id="OYX58301.1"/>
    </source>
</evidence>
<evidence type="ECO:0000256" key="2">
    <source>
        <dbReference type="SAM" id="Phobius"/>
    </source>
</evidence>
<accession>A0A258HMV0</accession>
<dbReference type="EMBL" id="NCEQ01000003">
    <property type="protein sequence ID" value="OYX58301.1"/>
    <property type="molecule type" value="Genomic_DNA"/>
</dbReference>